<dbReference type="Pfam" id="PF00067">
    <property type="entry name" value="p450"/>
    <property type="match status" value="1"/>
</dbReference>
<evidence type="ECO:0000256" key="8">
    <source>
        <dbReference type="ARBA" id="ARBA00023033"/>
    </source>
</evidence>
<dbReference type="Gene3D" id="1.10.630.10">
    <property type="entry name" value="Cytochrome P450"/>
    <property type="match status" value="1"/>
</dbReference>
<dbReference type="GO" id="GO:0020037">
    <property type="term" value="F:heme binding"/>
    <property type="evidence" value="ECO:0007669"/>
    <property type="project" value="InterPro"/>
</dbReference>
<evidence type="ECO:0000256" key="10">
    <source>
        <dbReference type="RuleBase" id="RU000461"/>
    </source>
</evidence>
<dbReference type="InterPro" id="IPR036396">
    <property type="entry name" value="Cyt_P450_sf"/>
</dbReference>
<dbReference type="GO" id="GO:0005506">
    <property type="term" value="F:iron ion binding"/>
    <property type="evidence" value="ECO:0007669"/>
    <property type="project" value="InterPro"/>
</dbReference>
<dbReference type="InterPro" id="IPR017972">
    <property type="entry name" value="Cyt_P450_CS"/>
</dbReference>
<comment type="cofactor">
    <cofactor evidence="1 9">
        <name>heme</name>
        <dbReference type="ChEBI" id="CHEBI:30413"/>
    </cofactor>
</comment>
<evidence type="ECO:0000256" key="3">
    <source>
        <dbReference type="ARBA" id="ARBA00010617"/>
    </source>
</evidence>
<dbReference type="InterPro" id="IPR050364">
    <property type="entry name" value="Cytochrome_P450_fung"/>
</dbReference>
<keyword evidence="6 10" id="KW-0560">Oxidoreductase</keyword>
<comment type="similarity">
    <text evidence="3 10">Belongs to the cytochrome P450 family.</text>
</comment>
<dbReference type="PANTHER" id="PTHR46300">
    <property type="entry name" value="P450, PUTATIVE (EUROFUNG)-RELATED-RELATED"/>
    <property type="match status" value="1"/>
</dbReference>
<dbReference type="PANTHER" id="PTHR46300:SF7">
    <property type="entry name" value="P450, PUTATIVE (EUROFUNG)-RELATED"/>
    <property type="match status" value="1"/>
</dbReference>
<proteinExistence type="inferred from homology"/>
<dbReference type="InParanoid" id="A0A1B7MRX0"/>
<evidence type="ECO:0000256" key="5">
    <source>
        <dbReference type="ARBA" id="ARBA00022723"/>
    </source>
</evidence>
<sequence length="527" mass="59726">MLEPGPRFYLATSVFVLWAVRSWCRKYWDSRSHPPLPPGPPSLPIVGSILSFDDPMRPWLSFNTWKSTYGDIIYVRLLSKPVVVVNSEEVAKDLIELRSTIYSDKPPSIVYKPFGADFMMPLMPYGDRWRLHRRIFHQPFRQAAIPTYHPALLRGAHKMLFSFLQDPANYPSHIQMFPASFILSTVYDYEPKTKDDHLVQLMQRYLELLVAGLGIGATMVMETFPFLLRLPSWCPGVPFKRAAVECLQASHRVKEIAFQDVKDRMSTGQVGPCLVADNLNRMNGFEDEVITTVVKEAACMAFAAASETTISTLTVFLLAMVLHPEVQVKAQADIDRVVGKDRLPDFDDRPALPYLDAVLREILRWHPVFPMGLPHTTTTSDFYKGYFIPKGVNVIVNTWAMTHNEKKYPNPDEFKPERFLHEDGSLTSDTMTLAFGWGRRKCAGHHVADASLWIAITSFLATFSVHKALDEHGKEIPVHPKFSTGITIHPETFPCRIVPRFEDASVEKLTKLTGLGLFVNTTYGVPD</sequence>
<dbReference type="InterPro" id="IPR001128">
    <property type="entry name" value="Cyt_P450"/>
</dbReference>
<dbReference type="STRING" id="1314800.A0A1B7MRX0"/>
<evidence type="ECO:0000256" key="7">
    <source>
        <dbReference type="ARBA" id="ARBA00023004"/>
    </source>
</evidence>
<dbReference type="GO" id="GO:0016705">
    <property type="term" value="F:oxidoreductase activity, acting on paired donors, with incorporation or reduction of molecular oxygen"/>
    <property type="evidence" value="ECO:0007669"/>
    <property type="project" value="InterPro"/>
</dbReference>
<evidence type="ECO:0000256" key="6">
    <source>
        <dbReference type="ARBA" id="ARBA00023002"/>
    </source>
</evidence>
<evidence type="ECO:0000256" key="1">
    <source>
        <dbReference type="ARBA" id="ARBA00001971"/>
    </source>
</evidence>
<dbReference type="OrthoDB" id="2789670at2759"/>
<keyword evidence="8 10" id="KW-0503">Monooxygenase</keyword>
<keyword evidence="4 9" id="KW-0349">Heme</keyword>
<accession>A0A1B7MRX0</accession>
<dbReference type="SUPFAM" id="SSF48264">
    <property type="entry name" value="Cytochrome P450"/>
    <property type="match status" value="1"/>
</dbReference>
<dbReference type="EMBL" id="KV448507">
    <property type="protein sequence ID" value="OAX35365.1"/>
    <property type="molecule type" value="Genomic_DNA"/>
</dbReference>
<dbReference type="PRINTS" id="PR00463">
    <property type="entry name" value="EP450I"/>
</dbReference>
<keyword evidence="12" id="KW-1185">Reference proteome</keyword>
<keyword evidence="7 9" id="KW-0408">Iron</keyword>
<dbReference type="GO" id="GO:0004497">
    <property type="term" value="F:monooxygenase activity"/>
    <property type="evidence" value="ECO:0007669"/>
    <property type="project" value="UniProtKB-KW"/>
</dbReference>
<dbReference type="PRINTS" id="PR00385">
    <property type="entry name" value="P450"/>
</dbReference>
<dbReference type="InterPro" id="IPR002401">
    <property type="entry name" value="Cyt_P450_E_grp-I"/>
</dbReference>
<evidence type="ECO:0000256" key="2">
    <source>
        <dbReference type="ARBA" id="ARBA00005179"/>
    </source>
</evidence>
<reference evidence="11 12" key="1">
    <citation type="submission" date="2016-06" db="EMBL/GenBank/DDBJ databases">
        <title>Comparative genomics of the ectomycorrhizal sister species Rhizopogon vinicolor and Rhizopogon vesiculosus (Basidiomycota: Boletales) reveals a divergence of the mating type B locus.</title>
        <authorList>
            <consortium name="DOE Joint Genome Institute"/>
            <person name="Mujic A.B."/>
            <person name="Kuo A."/>
            <person name="Tritt A."/>
            <person name="Lipzen A."/>
            <person name="Chen C."/>
            <person name="Johnson J."/>
            <person name="Sharma A."/>
            <person name="Barry K."/>
            <person name="Grigoriev I.V."/>
            <person name="Spatafora J.W."/>
        </authorList>
    </citation>
    <scope>NUCLEOTIDE SEQUENCE [LARGE SCALE GENOMIC DNA]</scope>
    <source>
        <strain evidence="11 12">AM-OR11-026</strain>
    </source>
</reference>
<evidence type="ECO:0000313" key="12">
    <source>
        <dbReference type="Proteomes" id="UP000092154"/>
    </source>
</evidence>
<keyword evidence="5 9" id="KW-0479">Metal-binding</keyword>
<dbReference type="Proteomes" id="UP000092154">
    <property type="component" value="Unassembled WGS sequence"/>
</dbReference>
<protein>
    <submittedName>
        <fullName evidence="11">Cytochrome P450</fullName>
    </submittedName>
</protein>
<feature type="binding site" description="axial binding residue" evidence="9">
    <location>
        <position position="442"/>
    </location>
    <ligand>
        <name>heme</name>
        <dbReference type="ChEBI" id="CHEBI:30413"/>
    </ligand>
    <ligandPart>
        <name>Fe</name>
        <dbReference type="ChEBI" id="CHEBI:18248"/>
    </ligandPart>
</feature>
<evidence type="ECO:0000256" key="4">
    <source>
        <dbReference type="ARBA" id="ARBA00022617"/>
    </source>
</evidence>
<dbReference type="CDD" id="cd11065">
    <property type="entry name" value="CYP64-like"/>
    <property type="match status" value="1"/>
</dbReference>
<organism evidence="11 12">
    <name type="scientific">Rhizopogon vinicolor AM-OR11-026</name>
    <dbReference type="NCBI Taxonomy" id="1314800"/>
    <lineage>
        <taxon>Eukaryota</taxon>
        <taxon>Fungi</taxon>
        <taxon>Dikarya</taxon>
        <taxon>Basidiomycota</taxon>
        <taxon>Agaricomycotina</taxon>
        <taxon>Agaricomycetes</taxon>
        <taxon>Agaricomycetidae</taxon>
        <taxon>Boletales</taxon>
        <taxon>Suillineae</taxon>
        <taxon>Rhizopogonaceae</taxon>
        <taxon>Rhizopogon</taxon>
    </lineage>
</organism>
<evidence type="ECO:0000313" key="11">
    <source>
        <dbReference type="EMBL" id="OAX35365.1"/>
    </source>
</evidence>
<name>A0A1B7MRX0_9AGAM</name>
<dbReference type="AlphaFoldDB" id="A0A1B7MRX0"/>
<evidence type="ECO:0000256" key="9">
    <source>
        <dbReference type="PIRSR" id="PIRSR602401-1"/>
    </source>
</evidence>
<comment type="pathway">
    <text evidence="2">Secondary metabolite biosynthesis.</text>
</comment>
<dbReference type="PROSITE" id="PS00086">
    <property type="entry name" value="CYTOCHROME_P450"/>
    <property type="match status" value="1"/>
</dbReference>
<gene>
    <name evidence="11" type="ORF">K503DRAFT_858664</name>
</gene>